<comment type="caution">
    <text evidence="3">The sequence shown here is derived from an EMBL/GenBank/DDBJ whole genome shotgun (WGS) entry which is preliminary data.</text>
</comment>
<dbReference type="Gene3D" id="3.10.20.280">
    <property type="entry name" value="RnfH-like"/>
    <property type="match status" value="1"/>
</dbReference>
<comment type="similarity">
    <text evidence="1 2">Belongs to the UPF0125 (RnfH) family.</text>
</comment>
<protein>
    <recommendedName>
        <fullName evidence="2">UPF0125 protein AAV94_08720</fullName>
    </recommendedName>
</protein>
<dbReference type="OrthoDB" id="9796575at2"/>
<dbReference type="EMBL" id="LBNQ01000025">
    <property type="protein sequence ID" value="KKW67715.1"/>
    <property type="molecule type" value="Genomic_DNA"/>
</dbReference>
<dbReference type="STRING" id="1610491.AAV94_08720"/>
<keyword evidence="4" id="KW-1185">Reference proteome</keyword>
<name>A0A0U1PZD5_9BURK</name>
<dbReference type="InterPro" id="IPR016155">
    <property type="entry name" value="Mopterin_synth/thiamin_S_b"/>
</dbReference>
<dbReference type="InterPro" id="IPR005346">
    <property type="entry name" value="RnfH"/>
</dbReference>
<evidence type="ECO:0000256" key="2">
    <source>
        <dbReference type="HAMAP-Rule" id="MF_00460"/>
    </source>
</evidence>
<dbReference type="PANTHER" id="PTHR37483">
    <property type="entry name" value="UPF0125 PROTEIN RATB"/>
    <property type="match status" value="1"/>
</dbReference>
<proteinExistence type="inferred from homology"/>
<dbReference type="Pfam" id="PF03658">
    <property type="entry name" value="Ub-RnfH"/>
    <property type="match status" value="1"/>
</dbReference>
<evidence type="ECO:0000313" key="3">
    <source>
        <dbReference type="EMBL" id="KKW67715.1"/>
    </source>
</evidence>
<reference evidence="3 4" key="1">
    <citation type="submission" date="2015-05" db="EMBL/GenBank/DDBJ databases">
        <title>Draft genome sequence of Lampropedia sp. CT6, isolated from the microbial mat of a hot water spring, located at Manikaran, India.</title>
        <authorList>
            <person name="Tripathi C."/>
            <person name="Rani P."/>
            <person name="Mahato N.K."/>
            <person name="Lal R."/>
        </authorList>
    </citation>
    <scope>NUCLEOTIDE SEQUENCE [LARGE SCALE GENOMIC DNA]</scope>
    <source>
        <strain evidence="3 4">CT6</strain>
    </source>
</reference>
<evidence type="ECO:0000313" key="4">
    <source>
        <dbReference type="Proteomes" id="UP000050580"/>
    </source>
</evidence>
<organism evidence="3 4">
    <name type="scientific">Lampropedia cohaerens</name>
    <dbReference type="NCBI Taxonomy" id="1610491"/>
    <lineage>
        <taxon>Bacteria</taxon>
        <taxon>Pseudomonadati</taxon>
        <taxon>Pseudomonadota</taxon>
        <taxon>Betaproteobacteria</taxon>
        <taxon>Burkholderiales</taxon>
        <taxon>Comamonadaceae</taxon>
        <taxon>Lampropedia</taxon>
    </lineage>
</organism>
<dbReference type="PANTHER" id="PTHR37483:SF1">
    <property type="entry name" value="UPF0125 PROTEIN RATB"/>
    <property type="match status" value="1"/>
</dbReference>
<dbReference type="InterPro" id="IPR037021">
    <property type="entry name" value="RnfH_sf"/>
</dbReference>
<dbReference type="HAMAP" id="MF_00460">
    <property type="entry name" value="UPF0125_RnfH"/>
    <property type="match status" value="1"/>
</dbReference>
<dbReference type="Proteomes" id="UP000050580">
    <property type="component" value="Unassembled WGS sequence"/>
</dbReference>
<accession>A0A0U1PZD5</accession>
<dbReference type="AlphaFoldDB" id="A0A0U1PZD5"/>
<sequence length="119" mass="13202">MTGGETQITIEVALCVAPRQVERWPLSVAEGTTLAQVSAMVLARWQTLACDDAVVHAQSWRWGIWGRIADANTMLQDGDRLEAYRPLLVDPKVARRQRFARQGARGAGLFAKGRNTKKL</sequence>
<dbReference type="RefSeq" id="WP_046741937.1">
    <property type="nucleotide sequence ID" value="NZ_LBNQ01000025.1"/>
</dbReference>
<evidence type="ECO:0000256" key="1">
    <source>
        <dbReference type="ARBA" id="ARBA00010645"/>
    </source>
</evidence>
<gene>
    <name evidence="3" type="ORF">AAV94_08720</name>
</gene>
<dbReference type="SUPFAM" id="SSF54285">
    <property type="entry name" value="MoaD/ThiS"/>
    <property type="match status" value="1"/>
</dbReference>